<comment type="caution">
    <text evidence="2">The sequence shown here is derived from an EMBL/GenBank/DDBJ whole genome shotgun (WGS) entry which is preliminary data.</text>
</comment>
<dbReference type="InterPro" id="IPR043770">
    <property type="entry name" value="DUF5716_C"/>
</dbReference>
<protein>
    <recommendedName>
        <fullName evidence="1">DUF5716 domain-containing protein</fullName>
    </recommendedName>
</protein>
<feature type="domain" description="DUF5716" evidence="1">
    <location>
        <begin position="126"/>
        <end position="410"/>
    </location>
</feature>
<evidence type="ECO:0000313" key="3">
    <source>
        <dbReference type="Proteomes" id="UP000621540"/>
    </source>
</evidence>
<organism evidence="2 3">
    <name type="scientific">Roseburia yibonii</name>
    <dbReference type="NCBI Taxonomy" id="2763063"/>
    <lineage>
        <taxon>Bacteria</taxon>
        <taxon>Bacillati</taxon>
        <taxon>Bacillota</taxon>
        <taxon>Clostridia</taxon>
        <taxon>Lachnospirales</taxon>
        <taxon>Lachnospiraceae</taxon>
        <taxon>Roseburia</taxon>
    </lineage>
</organism>
<sequence length="411" mass="47366">MTEEKLYIGMDIGKNHVLVSCFTEGNREPETLSTIAGSEQYQIPMALYKKRGIGQWYFGREALERQNADAGGGTLIQDLWEQAKAGSVIRIEDVDYRAMDLLAVFFRKVLMLPRRYKGQMKIHLLGLTVEDLDAEKVKMLKEIMKKLGIQKEQFFMMDHSESFYYYALSQKKELWLHDVVLFSGENDRLWSCVLSRNENTTPQIVTLLKKEYGRLSGDRDLEFSEYIKEVFQGRIISCSYLVGDGFEGDWMKQSVRMLCSGRRAFFGKNLYTKGVCYAAGVRDGYFHWPFVYIGEHELKYNVSIKVRTGEGISFYSLLSAGESCFEAEKECEVILDDAPRVDFWLQYPESGEAKVETLELTDLPECPAKTKRLRITLKPLSDQKIQVSIKDLGFGEIRKSSDKVFLYTLKM</sequence>
<dbReference type="RefSeq" id="WP_186981596.1">
    <property type="nucleotide sequence ID" value="NZ_JACOQH010000002.1"/>
</dbReference>
<dbReference type="Proteomes" id="UP000621540">
    <property type="component" value="Unassembled WGS sequence"/>
</dbReference>
<dbReference type="EMBL" id="JACOQH010000002">
    <property type="protein sequence ID" value="MBC5752960.1"/>
    <property type="molecule type" value="Genomic_DNA"/>
</dbReference>
<accession>A0ABR7I7S6</accession>
<evidence type="ECO:0000313" key="2">
    <source>
        <dbReference type="EMBL" id="MBC5752960.1"/>
    </source>
</evidence>
<dbReference type="Pfam" id="PF18980">
    <property type="entry name" value="DUF5716_C"/>
    <property type="match status" value="1"/>
</dbReference>
<evidence type="ECO:0000259" key="1">
    <source>
        <dbReference type="Pfam" id="PF18980"/>
    </source>
</evidence>
<gene>
    <name evidence="2" type="ORF">H8Z76_02795</name>
</gene>
<proteinExistence type="predicted"/>
<name>A0ABR7I7S6_9FIRM</name>
<reference evidence="2 3" key="1">
    <citation type="submission" date="2020-08" db="EMBL/GenBank/DDBJ databases">
        <title>Genome public.</title>
        <authorList>
            <person name="Liu C."/>
            <person name="Sun Q."/>
        </authorList>
    </citation>
    <scope>NUCLEOTIDE SEQUENCE [LARGE SCALE GENOMIC DNA]</scope>
    <source>
        <strain evidence="2 3">BX0805</strain>
    </source>
</reference>
<keyword evidence="3" id="KW-1185">Reference proteome</keyword>